<name>A0A4Y3V9B7_9ACTN</name>
<keyword evidence="2" id="KW-1185">Reference proteome</keyword>
<dbReference type="AlphaFoldDB" id="A0A4Y3V9B7"/>
<dbReference type="RefSeq" id="WP_141307199.1">
    <property type="nucleotide sequence ID" value="NZ_BJND01000005.1"/>
</dbReference>
<dbReference type="EMBL" id="BJND01000005">
    <property type="protein sequence ID" value="GEC02985.1"/>
    <property type="molecule type" value="Genomic_DNA"/>
</dbReference>
<reference evidence="1 2" key="1">
    <citation type="submission" date="2019-06" db="EMBL/GenBank/DDBJ databases">
        <title>Whole genome shotgun sequence of Streptomyces spinoverrucosus NBRC 14228.</title>
        <authorList>
            <person name="Hosoyama A."/>
            <person name="Uohara A."/>
            <person name="Ohji S."/>
            <person name="Ichikawa N."/>
        </authorList>
    </citation>
    <scope>NUCLEOTIDE SEQUENCE [LARGE SCALE GENOMIC DNA]</scope>
    <source>
        <strain evidence="1 2">NBRC 14228</strain>
    </source>
</reference>
<proteinExistence type="predicted"/>
<evidence type="ECO:0000313" key="1">
    <source>
        <dbReference type="EMBL" id="GEC02985.1"/>
    </source>
</evidence>
<sequence length="85" mass="8674">MPQLAEAIDTALTKWDAATAGALAGSEAAGHALIVSHEGSDLVGTCQCGRRLGRITPGRPLDALAVPWVRHTSTDLTAAAIRATA</sequence>
<accession>A0A4Y3V9B7</accession>
<organism evidence="1 2">
    <name type="scientific">Streptomyces spinoverrucosus</name>
    <dbReference type="NCBI Taxonomy" id="284043"/>
    <lineage>
        <taxon>Bacteria</taxon>
        <taxon>Bacillati</taxon>
        <taxon>Actinomycetota</taxon>
        <taxon>Actinomycetes</taxon>
        <taxon>Kitasatosporales</taxon>
        <taxon>Streptomycetaceae</taxon>
        <taxon>Streptomyces</taxon>
    </lineage>
</organism>
<protein>
    <submittedName>
        <fullName evidence="1">Uncharacterized protein</fullName>
    </submittedName>
</protein>
<comment type="caution">
    <text evidence="1">The sequence shown here is derived from an EMBL/GenBank/DDBJ whole genome shotgun (WGS) entry which is preliminary data.</text>
</comment>
<dbReference type="OrthoDB" id="4250797at2"/>
<gene>
    <name evidence="1" type="ORF">SSP24_06400</name>
</gene>
<dbReference type="Proteomes" id="UP000317881">
    <property type="component" value="Unassembled WGS sequence"/>
</dbReference>
<evidence type="ECO:0000313" key="2">
    <source>
        <dbReference type="Proteomes" id="UP000317881"/>
    </source>
</evidence>